<dbReference type="RefSeq" id="XP_046012496.1">
    <property type="nucleotide sequence ID" value="XM_046153863.1"/>
</dbReference>
<dbReference type="Proteomes" id="UP000756346">
    <property type="component" value="Unassembled WGS sequence"/>
</dbReference>
<gene>
    <name evidence="2" type="ORF">B0I36DRAFT_322521</name>
</gene>
<organism evidence="2 3">
    <name type="scientific">Microdochium trichocladiopsis</name>
    <dbReference type="NCBI Taxonomy" id="1682393"/>
    <lineage>
        <taxon>Eukaryota</taxon>
        <taxon>Fungi</taxon>
        <taxon>Dikarya</taxon>
        <taxon>Ascomycota</taxon>
        <taxon>Pezizomycotina</taxon>
        <taxon>Sordariomycetes</taxon>
        <taxon>Xylariomycetidae</taxon>
        <taxon>Xylariales</taxon>
        <taxon>Microdochiaceae</taxon>
        <taxon>Microdochium</taxon>
    </lineage>
</organism>
<feature type="compositionally biased region" description="Basic and acidic residues" evidence="1">
    <location>
        <begin position="1"/>
        <end position="12"/>
    </location>
</feature>
<feature type="compositionally biased region" description="Polar residues" evidence="1">
    <location>
        <begin position="41"/>
        <end position="50"/>
    </location>
</feature>
<feature type="region of interest" description="Disordered" evidence="1">
    <location>
        <begin position="155"/>
        <end position="199"/>
    </location>
</feature>
<feature type="region of interest" description="Disordered" evidence="1">
    <location>
        <begin position="67"/>
        <end position="133"/>
    </location>
</feature>
<comment type="caution">
    <text evidence="2">The sequence shown here is derived from an EMBL/GenBank/DDBJ whole genome shotgun (WGS) entry which is preliminary data.</text>
</comment>
<proteinExistence type="predicted"/>
<name>A0A9P8Y897_9PEZI</name>
<dbReference type="EMBL" id="JAGTJQ010000005">
    <property type="protein sequence ID" value="KAH7030816.1"/>
    <property type="molecule type" value="Genomic_DNA"/>
</dbReference>
<dbReference type="OrthoDB" id="5337545at2759"/>
<evidence type="ECO:0000313" key="3">
    <source>
        <dbReference type="Proteomes" id="UP000756346"/>
    </source>
</evidence>
<sequence length="361" mass="38823">MDRSNRDPRDSSEGQGTQSRTKDKGKGKQTTLEAPLMTSGPAHTNQSIGSRIVSSASKLASNLITSTANGSDIGKALPPSKAGASNSSSGLLPSGQRPTVRDQHAFASGPSNSAFDHHPSGENSFRSLDTERHAAQQEAAFSSFLDGIPVLEPPLSLSSLTDTGDRSQTTLRQMNRIDEPSGDSPRFGSAGMQSEAAAPAQDGLDVVRLLNSNMYEEVMAATSEDEPIFSEEERISLRRALFGDGLDGTGDRPIDWNNLLNFVPSYVAVNDSDLGAAKERMAHMGTDQLGESQRVWEEQWAQVLTRYTDEVWGDLSSLVREARREVENAETEQPGPVAVGDPSGFPALRRLQQILGQIRGS</sequence>
<dbReference type="AlphaFoldDB" id="A0A9P8Y897"/>
<evidence type="ECO:0000313" key="2">
    <source>
        <dbReference type="EMBL" id="KAH7030816.1"/>
    </source>
</evidence>
<keyword evidence="3" id="KW-1185">Reference proteome</keyword>
<protein>
    <submittedName>
        <fullName evidence="2">Uncharacterized protein</fullName>
    </submittedName>
</protein>
<feature type="region of interest" description="Disordered" evidence="1">
    <location>
        <begin position="1"/>
        <end position="50"/>
    </location>
</feature>
<evidence type="ECO:0000256" key="1">
    <source>
        <dbReference type="SAM" id="MobiDB-lite"/>
    </source>
</evidence>
<reference evidence="2" key="1">
    <citation type="journal article" date="2021" name="Nat. Commun.">
        <title>Genetic determinants of endophytism in the Arabidopsis root mycobiome.</title>
        <authorList>
            <person name="Mesny F."/>
            <person name="Miyauchi S."/>
            <person name="Thiergart T."/>
            <person name="Pickel B."/>
            <person name="Atanasova L."/>
            <person name="Karlsson M."/>
            <person name="Huettel B."/>
            <person name="Barry K.W."/>
            <person name="Haridas S."/>
            <person name="Chen C."/>
            <person name="Bauer D."/>
            <person name="Andreopoulos W."/>
            <person name="Pangilinan J."/>
            <person name="LaButti K."/>
            <person name="Riley R."/>
            <person name="Lipzen A."/>
            <person name="Clum A."/>
            <person name="Drula E."/>
            <person name="Henrissat B."/>
            <person name="Kohler A."/>
            <person name="Grigoriev I.V."/>
            <person name="Martin F.M."/>
            <person name="Hacquard S."/>
        </authorList>
    </citation>
    <scope>NUCLEOTIDE SEQUENCE</scope>
    <source>
        <strain evidence="2">MPI-CAGE-CH-0230</strain>
    </source>
</reference>
<accession>A0A9P8Y897</accession>
<dbReference type="GeneID" id="70183409"/>